<dbReference type="GO" id="GO:0046872">
    <property type="term" value="F:metal ion binding"/>
    <property type="evidence" value="ECO:0007669"/>
    <property type="project" value="UniProtKB-KW"/>
</dbReference>
<dbReference type="EMBL" id="BMYQ01000004">
    <property type="protein sequence ID" value="GGW30081.1"/>
    <property type="molecule type" value="Genomic_DNA"/>
</dbReference>
<sequence length="400" mass="42121">MMRLNGLPALLSLLVALGASGAVLHAQDTAPAPVAEGAQTVAAQAQRAAGNLQTAVEALDKAREARDRVQALTQTITAYEEGLTALRESLRQASIREATLLLQFEAKRDRVAQLVGVLSRMEADPAPLLLLHPSGPLGTARSGMMIADVTPALQAEAELLRKQLQEVRDLRALQTAAGKTLAQGLRVAQEARTALSKAISDRTDLPKRFTEDPEVLKGLLESADTLDAFAAGLALNEIESADIKDFGFAHGQLPLPVLGTILRRPDEADGAGVRRPGMVLAARKKSLVTSPWSGTIRYRGPLLDFGNVIILEPGAGYLLILAGMETVYGEVGEVVAEGAPLGLMGGGEPGMEEFLVSAQDGGGARDTETLYVELRQGGEPVDPMPWFAATAPLAGAQQVP</sequence>
<dbReference type="CDD" id="cd12797">
    <property type="entry name" value="M23_peptidase"/>
    <property type="match status" value="1"/>
</dbReference>
<dbReference type="PANTHER" id="PTHR21666">
    <property type="entry name" value="PEPTIDASE-RELATED"/>
    <property type="match status" value="1"/>
</dbReference>
<keyword evidence="8" id="KW-0732">Signal</keyword>
<evidence type="ECO:0000256" key="4">
    <source>
        <dbReference type="ARBA" id="ARBA00022801"/>
    </source>
</evidence>
<dbReference type="AlphaFoldDB" id="A0A918MK87"/>
<evidence type="ECO:0000256" key="1">
    <source>
        <dbReference type="ARBA" id="ARBA00001947"/>
    </source>
</evidence>
<dbReference type="Gene3D" id="2.70.70.10">
    <property type="entry name" value="Glucose Permease (Domain IIA)"/>
    <property type="match status" value="1"/>
</dbReference>
<dbReference type="SUPFAM" id="SSF51261">
    <property type="entry name" value="Duplicated hybrid motif"/>
    <property type="match status" value="1"/>
</dbReference>
<keyword evidence="11" id="KW-1185">Reference proteome</keyword>
<keyword evidence="6" id="KW-0482">Metalloprotease</keyword>
<feature type="coiled-coil region" evidence="7">
    <location>
        <begin position="42"/>
        <end position="82"/>
    </location>
</feature>
<dbReference type="InterPro" id="IPR016047">
    <property type="entry name" value="M23ase_b-sheet_dom"/>
</dbReference>
<evidence type="ECO:0000256" key="2">
    <source>
        <dbReference type="ARBA" id="ARBA00022670"/>
    </source>
</evidence>
<dbReference type="Pfam" id="PF01551">
    <property type="entry name" value="Peptidase_M23"/>
    <property type="match status" value="1"/>
</dbReference>
<evidence type="ECO:0000313" key="10">
    <source>
        <dbReference type="EMBL" id="GGW30081.1"/>
    </source>
</evidence>
<feature type="domain" description="M23ase beta-sheet core" evidence="9">
    <location>
        <begin position="276"/>
        <end position="383"/>
    </location>
</feature>
<keyword evidence="4" id="KW-0378">Hydrolase</keyword>
<dbReference type="GO" id="GO:0004222">
    <property type="term" value="F:metalloendopeptidase activity"/>
    <property type="evidence" value="ECO:0007669"/>
    <property type="project" value="TreeGrafter"/>
</dbReference>
<dbReference type="InterPro" id="IPR011055">
    <property type="entry name" value="Dup_hybrid_motif"/>
</dbReference>
<dbReference type="PANTHER" id="PTHR21666:SF288">
    <property type="entry name" value="CELL DIVISION PROTEIN YTFB"/>
    <property type="match status" value="1"/>
</dbReference>
<evidence type="ECO:0000256" key="7">
    <source>
        <dbReference type="SAM" id="Coils"/>
    </source>
</evidence>
<evidence type="ECO:0000256" key="8">
    <source>
        <dbReference type="SAM" id="SignalP"/>
    </source>
</evidence>
<feature type="signal peptide" evidence="8">
    <location>
        <begin position="1"/>
        <end position="21"/>
    </location>
</feature>
<evidence type="ECO:0000256" key="5">
    <source>
        <dbReference type="ARBA" id="ARBA00022833"/>
    </source>
</evidence>
<evidence type="ECO:0000313" key="11">
    <source>
        <dbReference type="Proteomes" id="UP000628984"/>
    </source>
</evidence>
<reference evidence="10" key="1">
    <citation type="journal article" date="2014" name="Int. J. Syst. Evol. Microbiol.">
        <title>Complete genome sequence of Corynebacterium casei LMG S-19264T (=DSM 44701T), isolated from a smear-ripened cheese.</title>
        <authorList>
            <consortium name="US DOE Joint Genome Institute (JGI-PGF)"/>
            <person name="Walter F."/>
            <person name="Albersmeier A."/>
            <person name="Kalinowski J."/>
            <person name="Ruckert C."/>
        </authorList>
    </citation>
    <scope>NUCLEOTIDE SEQUENCE</scope>
    <source>
        <strain evidence="10">KCTC 23714</strain>
    </source>
</reference>
<name>A0A918MK87_9RHOB</name>
<keyword evidence="7" id="KW-0175">Coiled coil</keyword>
<dbReference type="InterPro" id="IPR050570">
    <property type="entry name" value="Cell_wall_metabolism_enzyme"/>
</dbReference>
<keyword evidence="3" id="KW-0479">Metal-binding</keyword>
<dbReference type="GO" id="GO:0006508">
    <property type="term" value="P:proteolysis"/>
    <property type="evidence" value="ECO:0007669"/>
    <property type="project" value="UniProtKB-KW"/>
</dbReference>
<proteinExistence type="predicted"/>
<keyword evidence="5" id="KW-0862">Zinc</keyword>
<gene>
    <name evidence="10" type="ORF">GCM10011452_18350</name>
</gene>
<evidence type="ECO:0000259" key="9">
    <source>
        <dbReference type="Pfam" id="PF01551"/>
    </source>
</evidence>
<comment type="cofactor">
    <cofactor evidence="1">
        <name>Zn(2+)</name>
        <dbReference type="ChEBI" id="CHEBI:29105"/>
    </cofactor>
</comment>
<keyword evidence="2" id="KW-0645">Protease</keyword>
<accession>A0A918MK87</accession>
<dbReference type="Proteomes" id="UP000628984">
    <property type="component" value="Unassembled WGS sequence"/>
</dbReference>
<evidence type="ECO:0000256" key="3">
    <source>
        <dbReference type="ARBA" id="ARBA00022723"/>
    </source>
</evidence>
<feature type="chain" id="PRO_5036987824" evidence="8">
    <location>
        <begin position="22"/>
        <end position="400"/>
    </location>
</feature>
<comment type="caution">
    <text evidence="10">The sequence shown here is derived from an EMBL/GenBank/DDBJ whole genome shotgun (WGS) entry which is preliminary data.</text>
</comment>
<evidence type="ECO:0000256" key="6">
    <source>
        <dbReference type="ARBA" id="ARBA00023049"/>
    </source>
</evidence>
<organism evidence="10 11">
    <name type="scientific">Gemmobacter lanyuensis</name>
    <dbReference type="NCBI Taxonomy" id="1054497"/>
    <lineage>
        <taxon>Bacteria</taxon>
        <taxon>Pseudomonadati</taxon>
        <taxon>Pseudomonadota</taxon>
        <taxon>Alphaproteobacteria</taxon>
        <taxon>Rhodobacterales</taxon>
        <taxon>Paracoccaceae</taxon>
        <taxon>Gemmobacter</taxon>
    </lineage>
</organism>
<protein>
    <submittedName>
        <fullName evidence="10">Peptidase M23</fullName>
    </submittedName>
</protein>
<reference evidence="10" key="2">
    <citation type="submission" date="2020-09" db="EMBL/GenBank/DDBJ databases">
        <authorList>
            <person name="Sun Q."/>
            <person name="Kim S."/>
        </authorList>
    </citation>
    <scope>NUCLEOTIDE SEQUENCE</scope>
    <source>
        <strain evidence="10">KCTC 23714</strain>
    </source>
</reference>